<gene>
    <name evidence="3" type="ORF">HCT48_05195</name>
</gene>
<dbReference type="Gene3D" id="2.60.98.20">
    <property type="entry name" value="Flagellar hook protein FlgE"/>
    <property type="match status" value="1"/>
</dbReference>
<feature type="region of interest" description="Disordered" evidence="1">
    <location>
        <begin position="32"/>
        <end position="70"/>
    </location>
</feature>
<dbReference type="AlphaFoldDB" id="A0A968GFJ2"/>
<sequence>MMDKKSRWLWLLFLGMLMNGLVAQESLSEEESLPFDVEGQASDTREEDGVSFTMESEEPSDTTENPTARRRERMIIPKFKPTTQVNVVGGNLPKLPLSAAYKVSYVGQIIDAVGEKRAFTLEFQQDQEEFNRWLVMISIEGVDKNNVDVAVQSPEMRQMESEHHQLWLDFNNDGQLARLMDMSGMVIDEEDALVYVRYTIGEDEAQFNLNFGKFITRGNFITQFKGQASVILVSDGYSAVKRVS</sequence>
<reference evidence="3" key="1">
    <citation type="submission" date="2020-03" db="EMBL/GenBank/DDBJ databases">
        <title>Spirochaetal bacteria isolated from arthropods constitute a novel genus Entomospira genus novum within the order Spirochaetales.</title>
        <authorList>
            <person name="Grana-Miraglia L."/>
            <person name="Sikutova S."/>
            <person name="Fingerle V."/>
            <person name="Sing A."/>
            <person name="Castillo-Ramirez S."/>
            <person name="Margos G."/>
            <person name="Rudolf I."/>
        </authorList>
    </citation>
    <scope>NUCLEOTIDE SEQUENCE</scope>
    <source>
        <strain evidence="3">BR149</strain>
    </source>
</reference>
<accession>A0A968GFJ2</accession>
<dbReference type="EMBL" id="JAATLM010000001">
    <property type="protein sequence ID" value="NIZ69609.1"/>
    <property type="molecule type" value="Genomic_DNA"/>
</dbReference>
<protein>
    <recommendedName>
        <fullName evidence="2">Flagellar hook protein FlgE D2 domain-containing protein</fullName>
    </recommendedName>
</protein>
<comment type="caution">
    <text evidence="3">The sequence shown here is derived from an EMBL/GenBank/DDBJ whole genome shotgun (WGS) entry which is preliminary data.</text>
</comment>
<keyword evidence="4" id="KW-1185">Reference proteome</keyword>
<dbReference type="Proteomes" id="UP000778951">
    <property type="component" value="Unassembled WGS sequence"/>
</dbReference>
<evidence type="ECO:0000259" key="2">
    <source>
        <dbReference type="Pfam" id="PF07559"/>
    </source>
</evidence>
<evidence type="ECO:0000313" key="3">
    <source>
        <dbReference type="EMBL" id="NIZ69609.1"/>
    </source>
</evidence>
<dbReference type="Pfam" id="PF07559">
    <property type="entry name" value="FlgE_D2"/>
    <property type="match status" value="1"/>
</dbReference>
<name>A0A968GFJ2_9SPIO</name>
<evidence type="ECO:0000313" key="4">
    <source>
        <dbReference type="Proteomes" id="UP000778951"/>
    </source>
</evidence>
<dbReference type="InterPro" id="IPR037058">
    <property type="entry name" value="Falgellar_hook_FlgE_sf"/>
</dbReference>
<proteinExistence type="predicted"/>
<dbReference type="RefSeq" id="WP_167695694.1">
    <property type="nucleotide sequence ID" value="NZ_CP118185.1"/>
</dbReference>
<dbReference type="InterPro" id="IPR011491">
    <property type="entry name" value="FlgE_D2"/>
</dbReference>
<evidence type="ECO:0000256" key="1">
    <source>
        <dbReference type="SAM" id="MobiDB-lite"/>
    </source>
</evidence>
<organism evidence="3 4">
    <name type="scientific">Entomospira culicis</name>
    <dbReference type="NCBI Taxonomy" id="2719989"/>
    <lineage>
        <taxon>Bacteria</taxon>
        <taxon>Pseudomonadati</taxon>
        <taxon>Spirochaetota</taxon>
        <taxon>Spirochaetia</taxon>
        <taxon>Spirochaetales</taxon>
        <taxon>Spirochaetaceae</taxon>
        <taxon>Entomospira</taxon>
    </lineage>
</organism>
<feature type="domain" description="Flagellar hook protein FlgE D2" evidence="2">
    <location>
        <begin position="100"/>
        <end position="237"/>
    </location>
</feature>